<dbReference type="RefSeq" id="WP_088974488.1">
    <property type="nucleotide sequence ID" value="NZ_LT607753.1"/>
</dbReference>
<dbReference type="Gene3D" id="1.10.510.10">
    <property type="entry name" value="Transferase(Phosphotransferase) domain 1"/>
    <property type="match status" value="1"/>
</dbReference>
<evidence type="ECO:0000313" key="3">
    <source>
        <dbReference type="Proteomes" id="UP000198215"/>
    </source>
</evidence>
<dbReference type="InterPro" id="IPR011009">
    <property type="entry name" value="Kinase-like_dom_sf"/>
</dbReference>
<accession>A0A1C5GXY9</accession>
<keyword evidence="3" id="KW-1185">Reference proteome</keyword>
<dbReference type="GO" id="GO:0016740">
    <property type="term" value="F:transferase activity"/>
    <property type="evidence" value="ECO:0007669"/>
    <property type="project" value="UniProtKB-KW"/>
</dbReference>
<name>A0A1C5GXY9_9ACTN</name>
<protein>
    <submittedName>
        <fullName evidence="2">Phosphotransferase enzyme family protein</fullName>
    </submittedName>
</protein>
<keyword evidence="2" id="KW-0808">Transferase</keyword>
<dbReference type="Pfam" id="PF01636">
    <property type="entry name" value="APH"/>
    <property type="match status" value="1"/>
</dbReference>
<dbReference type="OrthoDB" id="3723194at2"/>
<sequence>MTTALSDAVASELRGRLSDVCVQIDVDPESASLVKYTMNAVFVAPPVVIRLAAGPHAATLAHRVVSLATCLEEAGMPTVRLATRVPSQPIFSGDWVATAWQYVPTVGDEPKPTDLAAPLRELHSLDRLEVELPVWSPIEKFRRRLNAAAALPAEEAGELERWSRAELGTPSADLLRYLHRRCDEAEEDLDRVDWRLPPGIIHGDAHTGNVLLPASGGGRAARREPLLCDLDGMSVGPREWDLVPTAHGATRFGRSLNDYRDFVDAYGVDLMAWTGWTILRRVRELQLVTSTIDTLAGRPEVARELAHRLRSLFADDHEVTWRRYR</sequence>
<organism evidence="2 3">
    <name type="scientific">Micromonospora coxensis</name>
    <dbReference type="NCBI Taxonomy" id="356852"/>
    <lineage>
        <taxon>Bacteria</taxon>
        <taxon>Bacillati</taxon>
        <taxon>Actinomycetota</taxon>
        <taxon>Actinomycetes</taxon>
        <taxon>Micromonosporales</taxon>
        <taxon>Micromonosporaceae</taxon>
        <taxon>Micromonospora</taxon>
    </lineage>
</organism>
<gene>
    <name evidence="2" type="ORF">GA0070614_0541</name>
</gene>
<dbReference type="InterPro" id="IPR002575">
    <property type="entry name" value="Aminoglycoside_PTrfase"/>
</dbReference>
<proteinExistence type="predicted"/>
<evidence type="ECO:0000313" key="2">
    <source>
        <dbReference type="EMBL" id="SCG38624.1"/>
    </source>
</evidence>
<dbReference type="Proteomes" id="UP000198215">
    <property type="component" value="Chromosome I"/>
</dbReference>
<dbReference type="Gene3D" id="1.20.58.840">
    <property type="match status" value="1"/>
</dbReference>
<dbReference type="AlphaFoldDB" id="A0A1C5GXY9"/>
<feature type="domain" description="Aminoglycoside phosphotransferase" evidence="1">
    <location>
        <begin position="113"/>
        <end position="271"/>
    </location>
</feature>
<dbReference type="SUPFAM" id="SSF56112">
    <property type="entry name" value="Protein kinase-like (PK-like)"/>
    <property type="match status" value="1"/>
</dbReference>
<dbReference type="EMBL" id="LT607753">
    <property type="protein sequence ID" value="SCG38624.1"/>
    <property type="molecule type" value="Genomic_DNA"/>
</dbReference>
<reference evidence="3" key="1">
    <citation type="submission" date="2016-06" db="EMBL/GenBank/DDBJ databases">
        <authorList>
            <person name="Varghese N."/>
            <person name="Submissions Spin"/>
        </authorList>
    </citation>
    <scope>NUCLEOTIDE SEQUENCE [LARGE SCALE GENOMIC DNA]</scope>
    <source>
        <strain evidence="3">DSM 45161</strain>
    </source>
</reference>
<evidence type="ECO:0000259" key="1">
    <source>
        <dbReference type="Pfam" id="PF01636"/>
    </source>
</evidence>